<dbReference type="Proteomes" id="UP000799771">
    <property type="component" value="Unassembled WGS sequence"/>
</dbReference>
<keyword evidence="2" id="KW-0732">Signal</keyword>
<accession>A0A6A6AKX8</accession>
<evidence type="ECO:0000256" key="2">
    <source>
        <dbReference type="SAM" id="SignalP"/>
    </source>
</evidence>
<keyword evidence="4" id="KW-1185">Reference proteome</keyword>
<evidence type="ECO:0000256" key="1">
    <source>
        <dbReference type="SAM" id="MobiDB-lite"/>
    </source>
</evidence>
<reference evidence="3" key="1">
    <citation type="journal article" date="2020" name="Stud. Mycol.">
        <title>101 Dothideomycetes genomes: a test case for predicting lifestyles and emergence of pathogens.</title>
        <authorList>
            <person name="Haridas S."/>
            <person name="Albert R."/>
            <person name="Binder M."/>
            <person name="Bloem J."/>
            <person name="Labutti K."/>
            <person name="Salamov A."/>
            <person name="Andreopoulos B."/>
            <person name="Baker S."/>
            <person name="Barry K."/>
            <person name="Bills G."/>
            <person name="Bluhm B."/>
            <person name="Cannon C."/>
            <person name="Castanera R."/>
            <person name="Culley D."/>
            <person name="Daum C."/>
            <person name="Ezra D."/>
            <person name="Gonzalez J."/>
            <person name="Henrissat B."/>
            <person name="Kuo A."/>
            <person name="Liang C."/>
            <person name="Lipzen A."/>
            <person name="Lutzoni F."/>
            <person name="Magnuson J."/>
            <person name="Mondo S."/>
            <person name="Nolan M."/>
            <person name="Ohm R."/>
            <person name="Pangilinan J."/>
            <person name="Park H.-J."/>
            <person name="Ramirez L."/>
            <person name="Alfaro M."/>
            <person name="Sun H."/>
            <person name="Tritt A."/>
            <person name="Yoshinaga Y."/>
            <person name="Zwiers L.-H."/>
            <person name="Turgeon B."/>
            <person name="Goodwin S."/>
            <person name="Spatafora J."/>
            <person name="Crous P."/>
            <person name="Grigoriev I."/>
        </authorList>
    </citation>
    <scope>NUCLEOTIDE SEQUENCE</scope>
    <source>
        <strain evidence="3">CBS 119687</strain>
    </source>
</reference>
<sequence>MTEGRPLMFTLLIQRLNSVLVMVSCGSISNLSSRTRSRTSTSSKPLASGPATAYRSTEPDRRVPFIACGSVQRVHRPGTRLLDDRPTVPVHVWRETHEMYEKQITFEHYEDLPLWAIRSPSEHETARYPASVKALATATFLTRKTTSEAQKRMFSLGHFDDHSDDGYTIDNRMAKDNLTAFVFGVPKKETSES</sequence>
<proteinExistence type="predicted"/>
<feature type="chain" id="PRO_5025421104" evidence="2">
    <location>
        <begin position="19"/>
        <end position="193"/>
    </location>
</feature>
<dbReference type="GeneID" id="54410709"/>
<evidence type="ECO:0000313" key="3">
    <source>
        <dbReference type="EMBL" id="KAF2131745.1"/>
    </source>
</evidence>
<gene>
    <name evidence="3" type="ORF">P153DRAFT_383835</name>
</gene>
<dbReference type="EMBL" id="ML977502">
    <property type="protein sequence ID" value="KAF2131745.1"/>
    <property type="molecule type" value="Genomic_DNA"/>
</dbReference>
<dbReference type="AlphaFoldDB" id="A0A6A6AKX8"/>
<evidence type="ECO:0000313" key="4">
    <source>
        <dbReference type="Proteomes" id="UP000799771"/>
    </source>
</evidence>
<name>A0A6A6AKX8_9PLEO</name>
<protein>
    <submittedName>
        <fullName evidence="3">Uncharacterized protein</fullName>
    </submittedName>
</protein>
<dbReference type="RefSeq" id="XP_033526132.1">
    <property type="nucleotide sequence ID" value="XM_033670277.1"/>
</dbReference>
<feature type="region of interest" description="Disordered" evidence="1">
    <location>
        <begin position="32"/>
        <end position="56"/>
    </location>
</feature>
<feature type="signal peptide" evidence="2">
    <location>
        <begin position="1"/>
        <end position="18"/>
    </location>
</feature>
<feature type="compositionally biased region" description="Low complexity" evidence="1">
    <location>
        <begin position="32"/>
        <end position="43"/>
    </location>
</feature>
<organism evidence="3 4">
    <name type="scientific">Dothidotthia symphoricarpi CBS 119687</name>
    <dbReference type="NCBI Taxonomy" id="1392245"/>
    <lineage>
        <taxon>Eukaryota</taxon>
        <taxon>Fungi</taxon>
        <taxon>Dikarya</taxon>
        <taxon>Ascomycota</taxon>
        <taxon>Pezizomycotina</taxon>
        <taxon>Dothideomycetes</taxon>
        <taxon>Pleosporomycetidae</taxon>
        <taxon>Pleosporales</taxon>
        <taxon>Dothidotthiaceae</taxon>
        <taxon>Dothidotthia</taxon>
    </lineage>
</organism>